<evidence type="ECO:0000256" key="13">
    <source>
        <dbReference type="SAM" id="Phobius"/>
    </source>
</evidence>
<keyword evidence="12" id="KW-0175">Coiled coil</keyword>
<feature type="transmembrane region" description="Helical" evidence="13">
    <location>
        <begin position="69"/>
        <end position="88"/>
    </location>
</feature>
<keyword evidence="8" id="KW-0915">Sodium</keyword>
<evidence type="ECO:0000256" key="11">
    <source>
        <dbReference type="ARBA" id="ARBA00023201"/>
    </source>
</evidence>
<feature type="transmembrane region" description="Helical" evidence="13">
    <location>
        <begin position="351"/>
        <end position="375"/>
    </location>
</feature>
<dbReference type="EMBL" id="CP042326">
    <property type="protein sequence ID" value="QDZ38606.1"/>
    <property type="molecule type" value="Genomic_DNA"/>
</dbReference>
<feature type="transmembrane region" description="Helical" evidence="13">
    <location>
        <begin position="281"/>
        <end position="299"/>
    </location>
</feature>
<evidence type="ECO:0000256" key="4">
    <source>
        <dbReference type="ARBA" id="ARBA00022449"/>
    </source>
</evidence>
<dbReference type="Pfam" id="PF00999">
    <property type="entry name" value="Na_H_Exchanger"/>
    <property type="match status" value="1"/>
</dbReference>
<feature type="transmembrane region" description="Helical" evidence="13">
    <location>
        <begin position="311"/>
        <end position="331"/>
    </location>
</feature>
<evidence type="ECO:0000313" key="15">
    <source>
        <dbReference type="EMBL" id="QDZ38606.1"/>
    </source>
</evidence>
<dbReference type="KEGG" id="enn:FRE64_00800"/>
<evidence type="ECO:0000256" key="7">
    <source>
        <dbReference type="ARBA" id="ARBA00022989"/>
    </source>
</evidence>
<dbReference type="PANTHER" id="PTHR10110:SF195">
    <property type="entry name" value="NA(+)_H(+) ANTIPORTER NHAS2"/>
    <property type="match status" value="1"/>
</dbReference>
<reference evidence="15" key="1">
    <citation type="submission" date="2019-08" db="EMBL/GenBank/DDBJ databases">
        <title>Carotenoids and Carotenoid Binding Proteins in the Halophilic Cyanobacterium Euhalothece sp. ZM00.</title>
        <authorList>
            <person name="Cho S.M."/>
            <person name="Song J.Y."/>
            <person name="Park Y.-I."/>
        </authorList>
    </citation>
    <scope>NUCLEOTIDE SEQUENCE [LARGE SCALE GENOMIC DNA]</scope>
    <source>
        <strain evidence="15">Z-M001</strain>
    </source>
</reference>
<dbReference type="Proteomes" id="UP000318453">
    <property type="component" value="Chromosome"/>
</dbReference>
<dbReference type="PANTHER" id="PTHR10110">
    <property type="entry name" value="SODIUM/HYDROGEN EXCHANGER"/>
    <property type="match status" value="1"/>
</dbReference>
<keyword evidence="3" id="KW-0813">Transport</keyword>
<evidence type="ECO:0000256" key="10">
    <source>
        <dbReference type="ARBA" id="ARBA00023136"/>
    </source>
</evidence>
<feature type="coiled-coil region" evidence="12">
    <location>
        <begin position="453"/>
        <end position="480"/>
    </location>
</feature>
<name>A0A5B8NI64_9CHRO</name>
<evidence type="ECO:0000256" key="2">
    <source>
        <dbReference type="ARBA" id="ARBA00007367"/>
    </source>
</evidence>
<dbReference type="GO" id="GO:0051453">
    <property type="term" value="P:regulation of intracellular pH"/>
    <property type="evidence" value="ECO:0007669"/>
    <property type="project" value="TreeGrafter"/>
</dbReference>
<accession>A0A5B8NI64</accession>
<evidence type="ECO:0000256" key="6">
    <source>
        <dbReference type="ARBA" id="ARBA00022692"/>
    </source>
</evidence>
<dbReference type="GO" id="GO:0005886">
    <property type="term" value="C:plasma membrane"/>
    <property type="evidence" value="ECO:0007669"/>
    <property type="project" value="UniProtKB-SubCell"/>
</dbReference>
<evidence type="ECO:0000256" key="12">
    <source>
        <dbReference type="SAM" id="Coils"/>
    </source>
</evidence>
<comment type="similarity">
    <text evidence="2">Belongs to the monovalent cation:proton antiporter 1 (CPA1) transporter (TC 2.A.36) family.</text>
</comment>
<keyword evidence="6 13" id="KW-0812">Transmembrane</keyword>
<evidence type="ECO:0000256" key="3">
    <source>
        <dbReference type="ARBA" id="ARBA00022448"/>
    </source>
</evidence>
<dbReference type="Gene3D" id="6.10.140.1330">
    <property type="match status" value="1"/>
</dbReference>
<dbReference type="GO" id="GO:0015386">
    <property type="term" value="F:potassium:proton antiporter activity"/>
    <property type="evidence" value="ECO:0007669"/>
    <property type="project" value="TreeGrafter"/>
</dbReference>
<sequence>MALENVVGEAPLQEHLKQFLLVLSVSLGVATISRSFPRFRDIPYTLLLVIVGVFLALIDIRLINVPPEVTLFIFLPPLLLKTALDLNWSVVKNDINIIFVIAATGVFLTIIGVTITLTTLTGISPLIALLAGASLSATAPAPITALFGRLGVKQRLVALTEAENLFNVAIAIGAFVLLMDLPTDLNPGDINFSGLSVNVITLVGIGLVMGAIVGLVFSYLLHHSDSRFLGRSLLLVASYGTYLSTEELGGSGAIAVIVTGLIVGTFGVSEMNPHKKQILSEFLSFVAFLVNSIVFLVIGDKINFAQLGENLYPITIAIITVLASRAIAIYVTSYLGNQFEYCNITLPEQTVLWWSGLRGSVSIALALSVPIVLVQSQTLEAVVFGVVLFNLLVQGLSSKWLLKRLGFLSDERLQEKYLQLIARAVALKQILTHLNEEEMTQRWEADPRFNQYRACVEEQLAQLEKEIEEYTQKNPSLQKVAHEQLKRELIAMETGIYSAFVQSGFLSEAPPLLLPEVLQDQT</sequence>
<organism evidence="15 16">
    <name type="scientific">Euhalothece natronophila Z-M001</name>
    <dbReference type="NCBI Taxonomy" id="522448"/>
    <lineage>
        <taxon>Bacteria</taxon>
        <taxon>Bacillati</taxon>
        <taxon>Cyanobacteriota</taxon>
        <taxon>Cyanophyceae</taxon>
        <taxon>Oscillatoriophycideae</taxon>
        <taxon>Chroococcales</taxon>
        <taxon>Halothecacae</taxon>
        <taxon>Halothece cluster</taxon>
        <taxon>Euhalothece</taxon>
    </lineage>
</organism>
<feature type="transmembrane region" description="Helical" evidence="13">
    <location>
        <begin position="199"/>
        <end position="221"/>
    </location>
</feature>
<keyword evidence="16" id="KW-1185">Reference proteome</keyword>
<feature type="transmembrane region" description="Helical" evidence="13">
    <location>
        <begin position="15"/>
        <end position="32"/>
    </location>
</feature>
<feature type="transmembrane region" description="Helical" evidence="13">
    <location>
        <begin position="44"/>
        <end position="63"/>
    </location>
</feature>
<feature type="transmembrane region" description="Helical" evidence="13">
    <location>
        <begin position="126"/>
        <end position="150"/>
    </location>
</feature>
<gene>
    <name evidence="15" type="ORF">FRE64_00800</name>
</gene>
<protein>
    <submittedName>
        <fullName evidence="15">Sodium:proton antiporter</fullName>
    </submittedName>
</protein>
<evidence type="ECO:0000256" key="8">
    <source>
        <dbReference type="ARBA" id="ARBA00023053"/>
    </source>
</evidence>
<dbReference type="InterPro" id="IPR006153">
    <property type="entry name" value="Cation/H_exchanger_TM"/>
</dbReference>
<evidence type="ECO:0000313" key="16">
    <source>
        <dbReference type="Proteomes" id="UP000318453"/>
    </source>
</evidence>
<keyword evidence="4" id="KW-0050">Antiport</keyword>
<feature type="transmembrane region" description="Helical" evidence="13">
    <location>
        <begin position="95"/>
        <end position="120"/>
    </location>
</feature>
<keyword evidence="11" id="KW-0739">Sodium transport</keyword>
<evidence type="ECO:0000259" key="14">
    <source>
        <dbReference type="Pfam" id="PF00999"/>
    </source>
</evidence>
<feature type="domain" description="Cation/H+ exchanger transmembrane" evidence="14">
    <location>
        <begin position="30"/>
        <end position="403"/>
    </location>
</feature>
<dbReference type="RefSeq" id="WP_146294217.1">
    <property type="nucleotide sequence ID" value="NZ_CP042326.1"/>
</dbReference>
<feature type="transmembrane region" description="Helical" evidence="13">
    <location>
        <begin position="381"/>
        <end position="402"/>
    </location>
</feature>
<keyword evidence="9" id="KW-0406">Ion transport</keyword>
<feature type="transmembrane region" description="Helical" evidence="13">
    <location>
        <begin position="162"/>
        <end position="179"/>
    </location>
</feature>
<evidence type="ECO:0000256" key="5">
    <source>
        <dbReference type="ARBA" id="ARBA00022475"/>
    </source>
</evidence>
<feature type="transmembrane region" description="Helical" evidence="13">
    <location>
        <begin position="251"/>
        <end position="269"/>
    </location>
</feature>
<keyword evidence="10 13" id="KW-0472">Membrane</keyword>
<dbReference type="GO" id="GO:0098719">
    <property type="term" value="P:sodium ion import across plasma membrane"/>
    <property type="evidence" value="ECO:0007669"/>
    <property type="project" value="TreeGrafter"/>
</dbReference>
<dbReference type="GO" id="GO:0015385">
    <property type="term" value="F:sodium:proton antiporter activity"/>
    <property type="evidence" value="ECO:0007669"/>
    <property type="project" value="InterPro"/>
</dbReference>
<dbReference type="AlphaFoldDB" id="A0A5B8NI64"/>
<keyword evidence="5" id="KW-1003">Cell membrane</keyword>
<dbReference type="InterPro" id="IPR018422">
    <property type="entry name" value="Cation/H_exchanger_CPA1"/>
</dbReference>
<comment type="subcellular location">
    <subcellularLocation>
        <location evidence="1">Cell membrane</location>
        <topology evidence="1">Multi-pass membrane protein</topology>
    </subcellularLocation>
</comment>
<evidence type="ECO:0000256" key="9">
    <source>
        <dbReference type="ARBA" id="ARBA00023065"/>
    </source>
</evidence>
<evidence type="ECO:0000256" key="1">
    <source>
        <dbReference type="ARBA" id="ARBA00004651"/>
    </source>
</evidence>
<proteinExistence type="inferred from homology"/>
<dbReference type="OrthoDB" id="154752at2"/>
<keyword evidence="7 13" id="KW-1133">Transmembrane helix</keyword>